<proteinExistence type="predicted"/>
<comment type="caution">
    <text evidence="2">The sequence shown here is derived from an EMBL/GenBank/DDBJ whole genome shotgun (WGS) entry which is preliminary data.</text>
</comment>
<evidence type="ECO:0000313" key="2">
    <source>
        <dbReference type="EMBL" id="GIY50376.1"/>
    </source>
</evidence>
<reference evidence="2 3" key="1">
    <citation type="submission" date="2021-06" db="EMBL/GenBank/DDBJ databases">
        <title>Caerostris extrusa draft genome.</title>
        <authorList>
            <person name="Kono N."/>
            <person name="Arakawa K."/>
        </authorList>
    </citation>
    <scope>NUCLEOTIDE SEQUENCE [LARGE SCALE GENOMIC DNA]</scope>
</reference>
<feature type="region of interest" description="Disordered" evidence="1">
    <location>
        <begin position="47"/>
        <end position="79"/>
    </location>
</feature>
<name>A0AAV4TXR0_CAEEX</name>
<gene>
    <name evidence="2" type="ORF">CEXT_518571</name>
</gene>
<sequence length="111" mass="12528">MKSQSEKPGDLRGLSCPLCLLNRQSAKSVAVIHTPVVTVFLLPTHRALPSRPPPPERSLRPPLFHSVLRDSPSTKEKRCERAPLHEIGFKSQLTFTFWLQTCFKNSAQKKP</sequence>
<dbReference type="Proteomes" id="UP001054945">
    <property type="component" value="Unassembled WGS sequence"/>
</dbReference>
<dbReference type="EMBL" id="BPLR01011972">
    <property type="protein sequence ID" value="GIY50376.1"/>
    <property type="molecule type" value="Genomic_DNA"/>
</dbReference>
<evidence type="ECO:0000256" key="1">
    <source>
        <dbReference type="SAM" id="MobiDB-lite"/>
    </source>
</evidence>
<organism evidence="2 3">
    <name type="scientific">Caerostris extrusa</name>
    <name type="common">Bark spider</name>
    <name type="synonym">Caerostris bankana</name>
    <dbReference type="NCBI Taxonomy" id="172846"/>
    <lineage>
        <taxon>Eukaryota</taxon>
        <taxon>Metazoa</taxon>
        <taxon>Ecdysozoa</taxon>
        <taxon>Arthropoda</taxon>
        <taxon>Chelicerata</taxon>
        <taxon>Arachnida</taxon>
        <taxon>Araneae</taxon>
        <taxon>Araneomorphae</taxon>
        <taxon>Entelegynae</taxon>
        <taxon>Araneoidea</taxon>
        <taxon>Araneidae</taxon>
        <taxon>Caerostris</taxon>
    </lineage>
</organism>
<accession>A0AAV4TXR0</accession>
<protein>
    <submittedName>
        <fullName evidence="2">Uncharacterized protein</fullName>
    </submittedName>
</protein>
<keyword evidence="3" id="KW-1185">Reference proteome</keyword>
<evidence type="ECO:0000313" key="3">
    <source>
        <dbReference type="Proteomes" id="UP001054945"/>
    </source>
</evidence>
<dbReference type="AlphaFoldDB" id="A0AAV4TXR0"/>